<dbReference type="AlphaFoldDB" id="A0A916J7A3"/>
<gene>
    <name evidence="1" type="ORF">GTOL_12373</name>
</gene>
<reference evidence="1" key="1">
    <citation type="submission" date="2021-04" db="EMBL/GenBank/DDBJ databases">
        <authorList>
            <person name="Hornung B."/>
        </authorList>
    </citation>
    <scope>NUCLEOTIDE SEQUENCE</scope>
    <source>
        <strain evidence="1">G5G6</strain>
    </source>
</reference>
<accession>A0A916J7A3</accession>
<proteinExistence type="predicted"/>
<evidence type="ECO:0000313" key="2">
    <source>
        <dbReference type="Proteomes" id="UP000742786"/>
    </source>
</evidence>
<evidence type="ECO:0000313" key="1">
    <source>
        <dbReference type="EMBL" id="CAG4884490.1"/>
    </source>
</evidence>
<protein>
    <submittedName>
        <fullName evidence="1">Uncharacterized protein</fullName>
    </submittedName>
</protein>
<keyword evidence="2" id="KW-1185">Reference proteome</keyword>
<sequence length="65" mass="7165">MPPTALATIELIVDAQPIAATAASALVARCLDMAIIPTYGYLYPYVDIFDDVCITLEFFLRQLNQ</sequence>
<dbReference type="EMBL" id="CAJQUM010000001">
    <property type="protein sequence ID" value="CAG4884490.1"/>
    <property type="molecule type" value="Genomic_DNA"/>
</dbReference>
<organism evidence="1 2">
    <name type="scientific">Georgfuchsia toluolica</name>
    <dbReference type="NCBI Taxonomy" id="424218"/>
    <lineage>
        <taxon>Bacteria</taxon>
        <taxon>Pseudomonadati</taxon>
        <taxon>Pseudomonadota</taxon>
        <taxon>Betaproteobacteria</taxon>
        <taxon>Nitrosomonadales</taxon>
        <taxon>Sterolibacteriaceae</taxon>
        <taxon>Georgfuchsia</taxon>
    </lineage>
</organism>
<name>A0A916J7A3_9PROT</name>
<dbReference type="Proteomes" id="UP000742786">
    <property type="component" value="Unassembled WGS sequence"/>
</dbReference>
<comment type="caution">
    <text evidence="1">The sequence shown here is derived from an EMBL/GenBank/DDBJ whole genome shotgun (WGS) entry which is preliminary data.</text>
</comment>